<evidence type="ECO:0000313" key="1">
    <source>
        <dbReference type="EMBL" id="TPQ18784.1"/>
    </source>
</evidence>
<dbReference type="AlphaFoldDB" id="A0A505D514"/>
<organism evidence="1 2">
    <name type="scientific">Streptomyces sporangiiformans</name>
    <dbReference type="NCBI Taxonomy" id="2315329"/>
    <lineage>
        <taxon>Bacteria</taxon>
        <taxon>Bacillati</taxon>
        <taxon>Actinomycetota</taxon>
        <taxon>Actinomycetes</taxon>
        <taxon>Kitasatosporales</taxon>
        <taxon>Streptomycetaceae</taxon>
        <taxon>Streptomyces</taxon>
    </lineage>
</organism>
<dbReference type="Proteomes" id="UP000317378">
    <property type="component" value="Unassembled WGS sequence"/>
</dbReference>
<keyword evidence="2" id="KW-1185">Reference proteome</keyword>
<proteinExistence type="predicted"/>
<dbReference type="RefSeq" id="WP_140935967.1">
    <property type="nucleotide sequence ID" value="NZ_VCHX02000169.1"/>
</dbReference>
<name>A0A505D514_9ACTN</name>
<gene>
    <name evidence="1" type="ORF">FGD71_029115</name>
</gene>
<dbReference type="EMBL" id="VCHX02000169">
    <property type="protein sequence ID" value="TPQ18784.1"/>
    <property type="molecule type" value="Genomic_DNA"/>
</dbReference>
<reference evidence="1 2" key="1">
    <citation type="submission" date="2019-06" db="EMBL/GenBank/DDBJ databases">
        <title>Streptomyces sporangiiformans sp. nov., a novel actinomycete isolated from soil in Mount Song.</title>
        <authorList>
            <person name="Han L."/>
        </authorList>
    </citation>
    <scope>NUCLEOTIDE SEQUENCE [LARGE SCALE GENOMIC DNA]</scope>
    <source>
        <strain evidence="1 2">NEAU-SSA 1</strain>
    </source>
</reference>
<comment type="caution">
    <text evidence="1">The sequence shown here is derived from an EMBL/GenBank/DDBJ whole genome shotgun (WGS) entry which is preliminary data.</text>
</comment>
<sequence length="279" mass="30347">MAGTPTPVAGTIARLPLDAYLPDAKQEAALGRARMRLANDCLRGFGLAATGEVPLSGFQQARWRRGQLLDERLAQKHGFHYTRYPQLPSSRTKTIAPPRSQPSSATVAVLTGRVASYRGKPVPAGGCRATADARLAAGITWPVGPKGQRLGDFGATNNFTLSLQYQAYERALRDDQVVQAARRWSACMKDRHHLAFDTPGQAATDRRWATKTVGTLERRVAVASVRCQLDVNYLGVQQAVQAAYEKEAIRAHMHPLQAIQKALHKGMANARAVLDSTSP</sequence>
<evidence type="ECO:0000313" key="2">
    <source>
        <dbReference type="Proteomes" id="UP000317378"/>
    </source>
</evidence>
<accession>A0A505D514</accession>
<protein>
    <submittedName>
        <fullName evidence="1">Uncharacterized protein</fullName>
    </submittedName>
</protein>